<protein>
    <recommendedName>
        <fullName evidence="3">YCII-related domain-containing protein</fullName>
    </recommendedName>
</protein>
<evidence type="ECO:0000313" key="2">
    <source>
        <dbReference type="Proteomes" id="UP001596549"/>
    </source>
</evidence>
<name>A0ABW2NIN4_9BACL</name>
<organism evidence="1 2">
    <name type="scientific">Fictibacillus iocasae</name>
    <dbReference type="NCBI Taxonomy" id="2715437"/>
    <lineage>
        <taxon>Bacteria</taxon>
        <taxon>Bacillati</taxon>
        <taxon>Bacillota</taxon>
        <taxon>Bacilli</taxon>
        <taxon>Bacillales</taxon>
        <taxon>Fictibacillaceae</taxon>
        <taxon>Fictibacillus</taxon>
    </lineage>
</organism>
<evidence type="ECO:0000313" key="1">
    <source>
        <dbReference type="EMBL" id="MFC7370354.1"/>
    </source>
</evidence>
<dbReference type="Proteomes" id="UP001596549">
    <property type="component" value="Unassembled WGS sequence"/>
</dbReference>
<dbReference type="InterPro" id="IPR011008">
    <property type="entry name" value="Dimeric_a/b-barrel"/>
</dbReference>
<sequence>MIYLCLGYFLPEKVKVLPKKKVDDLIQQCQPLLKSLFKTGHVVAEDSIDLKYQNFPSFREEEGLVKEYWMGRAFLIEADTMENAIRLASLHPATEVRERKPLNYHLEIRPVHHFLTKE</sequence>
<dbReference type="SUPFAM" id="SSF54909">
    <property type="entry name" value="Dimeric alpha+beta barrel"/>
    <property type="match status" value="1"/>
</dbReference>
<evidence type="ECO:0008006" key="3">
    <source>
        <dbReference type="Google" id="ProtNLM"/>
    </source>
</evidence>
<accession>A0ABW2NIN4</accession>
<comment type="caution">
    <text evidence="1">The sequence shown here is derived from an EMBL/GenBank/DDBJ whole genome shotgun (WGS) entry which is preliminary data.</text>
</comment>
<proteinExistence type="predicted"/>
<gene>
    <name evidence="1" type="ORF">ACFQPF_01500</name>
</gene>
<dbReference type="RefSeq" id="WP_379745452.1">
    <property type="nucleotide sequence ID" value="NZ_JBHTCP010000002.1"/>
</dbReference>
<reference evidence="2" key="1">
    <citation type="journal article" date="2019" name="Int. J. Syst. Evol. Microbiol.">
        <title>The Global Catalogue of Microorganisms (GCM) 10K type strain sequencing project: providing services to taxonomists for standard genome sequencing and annotation.</title>
        <authorList>
            <consortium name="The Broad Institute Genomics Platform"/>
            <consortium name="The Broad Institute Genome Sequencing Center for Infectious Disease"/>
            <person name="Wu L."/>
            <person name="Ma J."/>
        </authorList>
    </citation>
    <scope>NUCLEOTIDE SEQUENCE [LARGE SCALE GENOMIC DNA]</scope>
    <source>
        <strain evidence="2">NBRC 106396</strain>
    </source>
</reference>
<dbReference type="EMBL" id="JBHTCP010000002">
    <property type="protein sequence ID" value="MFC7370354.1"/>
    <property type="molecule type" value="Genomic_DNA"/>
</dbReference>
<keyword evidence="2" id="KW-1185">Reference proteome</keyword>